<dbReference type="EMBL" id="KV427631">
    <property type="protein sequence ID" value="KZT05198.1"/>
    <property type="molecule type" value="Genomic_DNA"/>
</dbReference>
<dbReference type="GO" id="GO:0004252">
    <property type="term" value="F:serine-type endopeptidase activity"/>
    <property type="evidence" value="ECO:0007669"/>
    <property type="project" value="UniProtKB-UniRule"/>
</dbReference>
<evidence type="ECO:0000256" key="2">
    <source>
        <dbReference type="ARBA" id="ARBA00022741"/>
    </source>
</evidence>
<organism evidence="17 18">
    <name type="scientific">Laetiporus sulphureus 93-53</name>
    <dbReference type="NCBI Taxonomy" id="1314785"/>
    <lineage>
        <taxon>Eukaryota</taxon>
        <taxon>Fungi</taxon>
        <taxon>Dikarya</taxon>
        <taxon>Basidiomycota</taxon>
        <taxon>Agaricomycotina</taxon>
        <taxon>Agaricomycetes</taxon>
        <taxon>Polyporales</taxon>
        <taxon>Laetiporus</taxon>
    </lineage>
</organism>
<dbReference type="InterPro" id="IPR054594">
    <property type="entry name" value="Lon_lid"/>
</dbReference>
<reference evidence="17 18" key="1">
    <citation type="journal article" date="2016" name="Mol. Biol. Evol.">
        <title>Comparative Genomics of Early-Diverging Mushroom-Forming Fungi Provides Insights into the Origins of Lignocellulose Decay Capabilities.</title>
        <authorList>
            <person name="Nagy L.G."/>
            <person name="Riley R."/>
            <person name="Tritt A."/>
            <person name="Adam C."/>
            <person name="Daum C."/>
            <person name="Floudas D."/>
            <person name="Sun H."/>
            <person name="Yadav J.S."/>
            <person name="Pangilinan J."/>
            <person name="Larsson K.H."/>
            <person name="Matsuura K."/>
            <person name="Barry K."/>
            <person name="Labutti K."/>
            <person name="Kuo R."/>
            <person name="Ohm R.A."/>
            <person name="Bhattacharya S.S."/>
            <person name="Shirouzu T."/>
            <person name="Yoshinaga Y."/>
            <person name="Martin F.M."/>
            <person name="Grigoriev I.V."/>
            <person name="Hibbett D.S."/>
        </authorList>
    </citation>
    <scope>NUCLEOTIDE SEQUENCE [LARGE SCALE GENOMIC DNA]</scope>
    <source>
        <strain evidence="17 18">93-53</strain>
    </source>
</reference>
<dbReference type="InterPro" id="IPR014721">
    <property type="entry name" value="Ribsml_uS5_D2-typ_fold_subgr"/>
</dbReference>
<dbReference type="PRINTS" id="PR00830">
    <property type="entry name" value="ENDOLAPTASE"/>
</dbReference>
<feature type="domain" description="Lon proteolytic" evidence="15">
    <location>
        <begin position="741"/>
        <end position="931"/>
    </location>
</feature>
<dbReference type="SUPFAM" id="SSF88697">
    <property type="entry name" value="PUA domain-like"/>
    <property type="match status" value="1"/>
</dbReference>
<dbReference type="Gene3D" id="3.30.230.10">
    <property type="match status" value="1"/>
</dbReference>
<dbReference type="PIRSF" id="PIRSF001174">
    <property type="entry name" value="Lon_proteas"/>
    <property type="match status" value="1"/>
</dbReference>
<evidence type="ECO:0000256" key="11">
    <source>
        <dbReference type="RuleBase" id="RU000591"/>
    </source>
</evidence>
<dbReference type="Gene3D" id="3.40.50.300">
    <property type="entry name" value="P-loop containing nucleotide triphosphate hydrolases"/>
    <property type="match status" value="1"/>
</dbReference>
<dbReference type="SMART" id="SM00382">
    <property type="entry name" value="AAA"/>
    <property type="match status" value="1"/>
</dbReference>
<dbReference type="InParanoid" id="A0A165DMG5"/>
<feature type="active site" evidence="8 10">
    <location>
        <position position="879"/>
    </location>
</feature>
<gene>
    <name evidence="17" type="ORF">LAESUDRAFT_737569</name>
</gene>
<dbReference type="AlphaFoldDB" id="A0A165DMG5"/>
<feature type="active site" evidence="8 10">
    <location>
        <position position="836"/>
    </location>
</feature>
<dbReference type="Pfam" id="PF02190">
    <property type="entry name" value="LON_substr_bdg"/>
    <property type="match status" value="1"/>
</dbReference>
<dbReference type="RefSeq" id="XP_040762938.1">
    <property type="nucleotide sequence ID" value="XM_040910804.1"/>
</dbReference>
<evidence type="ECO:0000256" key="8">
    <source>
        <dbReference type="PIRSR" id="PIRSR001174-1"/>
    </source>
</evidence>
<dbReference type="PROSITE" id="PS51786">
    <property type="entry name" value="LON_PROTEOLYTIC"/>
    <property type="match status" value="1"/>
</dbReference>
<feature type="signal peptide" evidence="14">
    <location>
        <begin position="1"/>
        <end position="23"/>
    </location>
</feature>
<evidence type="ECO:0000256" key="6">
    <source>
        <dbReference type="ARBA" id="ARBA00050665"/>
    </source>
</evidence>
<dbReference type="GO" id="GO:0004176">
    <property type="term" value="F:ATP-dependent peptidase activity"/>
    <property type="evidence" value="ECO:0007669"/>
    <property type="project" value="UniProtKB-UniRule"/>
</dbReference>
<dbReference type="InterPro" id="IPR008269">
    <property type="entry name" value="Lon_proteolytic"/>
</dbReference>
<evidence type="ECO:0000259" key="16">
    <source>
        <dbReference type="PROSITE" id="PS51787"/>
    </source>
</evidence>
<keyword evidence="3 7" id="KW-0378">Hydrolase</keyword>
<feature type="domain" description="Lon N-terminal" evidence="16">
    <location>
        <begin position="6"/>
        <end position="216"/>
    </location>
</feature>
<feature type="compositionally biased region" description="Polar residues" evidence="13">
    <location>
        <begin position="256"/>
        <end position="277"/>
    </location>
</feature>
<dbReference type="EC" id="3.4.21.-" evidence="7 12"/>
<dbReference type="STRING" id="1314785.A0A165DMG5"/>
<sequence length="947" mass="104452">MATSTLPVVSLAYPLLLLPTARFTIPVNSVTGELLLQLVQESETQPVVAAVPIPSADATILHEWGCAARVVRLVKPPRAVGRDQQRPYLLTLHGLSRIHLPQAREVPEGLDELVELVVEYPRQEGDPSAEAFMAFKGAALKLLDRLSSDAASEAKRDFYSKLTNMVDEAPIKRAGWIADVLVASLNAEYADKLDFLSATETEERLKRAAVIFVKQNSISEVSKKITQSIDESLSKQQKEFFLRQQLAAIQRELRNLQRSSPQADSKISSTNSTSGTTPHGAVSELDDDEEAEAHDLAEIRSKIEAMAKDSEERKMAVREWKRLKRTPTGSVEQGVIRNYLEWLTAIPWPASTTANQSSASLEALRDRAFLTKARQQLDADHFGLEKIKKRLIEYLAVVRLKELQAEKKTQLQANRVDQTEHLTEEVKRLSSSPPDKNDSKALIPYSPGNPAAVPADVQQQHTRQRQNVKGPILLFVGPPGTGKTSLGQSIAHALDRPFQRISLGGVRDEAEIRGHRRTYVASGPGNIVQALRKAGRPDPVILLDEIDKVSHSNFHGDPAAALLEVLDPEQNHTFHDHYINVPIDLSQVLFICTSNTLDTIAPPLLDRCEVVHLSGYTYDEKMHIARRFLLPKQLKMNGLTSDHLTLTDAALIHIATHYTREAGVRSLERAIGAVVRFKAVEWAEYCDSLGVDPDDATIPDSALENMVVKSGVKGYKKLVEEDELEKILGIARWDEEERVREERRGLVYGLVVTGMGEGGILPIETSVVPGSGKLKLTGSLGDVIKESGELALSWVKAHAYDLYITKTRSQDPLKNPDPIDIHLHLPSGAVKKDGPSAGIAMTCAFVSLLTGACVPSNIAMTGEVTLRGRVGPVGGIKEKVLGAHRAQITKVILPWANRKDVEFDVPPEICREMQFVFVRTLEEVLEAAFGKGAIGWRRNNVLVESRL</sequence>
<evidence type="ECO:0000313" key="18">
    <source>
        <dbReference type="Proteomes" id="UP000076871"/>
    </source>
</evidence>
<comment type="similarity">
    <text evidence="7 10 11">Belongs to the peptidase S16 family.</text>
</comment>
<dbReference type="InterPro" id="IPR015947">
    <property type="entry name" value="PUA-like_sf"/>
</dbReference>
<protein>
    <recommendedName>
        <fullName evidence="7 12">Lon protease homolog</fullName>
        <ecNumber evidence="7 12">3.4.21.-</ecNumber>
    </recommendedName>
</protein>
<dbReference type="SUPFAM" id="SSF52540">
    <property type="entry name" value="P-loop containing nucleoside triphosphate hydrolases"/>
    <property type="match status" value="1"/>
</dbReference>
<evidence type="ECO:0000256" key="4">
    <source>
        <dbReference type="ARBA" id="ARBA00022825"/>
    </source>
</evidence>
<dbReference type="CDD" id="cd19500">
    <property type="entry name" value="RecA-like_Lon"/>
    <property type="match status" value="1"/>
</dbReference>
<dbReference type="FunFam" id="3.40.50.300:FF:000021">
    <property type="entry name" value="Lon protease homolog"/>
    <property type="match status" value="1"/>
</dbReference>
<keyword evidence="2 7" id="KW-0547">Nucleotide-binding</keyword>
<dbReference type="PROSITE" id="PS51787">
    <property type="entry name" value="LON_N"/>
    <property type="match status" value="1"/>
</dbReference>
<dbReference type="InterPro" id="IPR027065">
    <property type="entry name" value="Lon_Prtase"/>
</dbReference>
<keyword evidence="5 7" id="KW-0067">ATP-binding</keyword>
<proteinExistence type="inferred from homology"/>
<keyword evidence="4 7" id="KW-0720">Serine protease</keyword>
<feature type="region of interest" description="Disordered" evidence="13">
    <location>
        <begin position="417"/>
        <end position="464"/>
    </location>
</feature>
<dbReference type="InterPro" id="IPR008268">
    <property type="entry name" value="Peptidase_S16_AS"/>
</dbReference>
<evidence type="ECO:0000256" key="9">
    <source>
        <dbReference type="PIRSR" id="PIRSR001174-2"/>
    </source>
</evidence>
<keyword evidence="1 7" id="KW-0645">Protease</keyword>
<evidence type="ECO:0000313" key="17">
    <source>
        <dbReference type="EMBL" id="KZT05198.1"/>
    </source>
</evidence>
<dbReference type="InterPro" id="IPR003111">
    <property type="entry name" value="Lon_prtase_N"/>
</dbReference>
<dbReference type="Pfam" id="PF00004">
    <property type="entry name" value="AAA"/>
    <property type="match status" value="1"/>
</dbReference>
<feature type="binding site" evidence="9">
    <location>
        <begin position="477"/>
        <end position="484"/>
    </location>
    <ligand>
        <name>ATP</name>
        <dbReference type="ChEBI" id="CHEBI:30616"/>
    </ligand>
</feature>
<keyword evidence="18" id="KW-1185">Reference proteome</keyword>
<evidence type="ECO:0000256" key="5">
    <source>
        <dbReference type="ARBA" id="ARBA00022840"/>
    </source>
</evidence>
<dbReference type="InterPro" id="IPR003593">
    <property type="entry name" value="AAA+_ATPase"/>
</dbReference>
<dbReference type="InterPro" id="IPR003959">
    <property type="entry name" value="ATPase_AAA_core"/>
</dbReference>
<name>A0A165DMG5_9APHY</name>
<accession>A0A165DMG5</accession>
<dbReference type="Gene3D" id="1.20.58.1480">
    <property type="match status" value="1"/>
</dbReference>
<evidence type="ECO:0000259" key="15">
    <source>
        <dbReference type="PROSITE" id="PS51786"/>
    </source>
</evidence>
<evidence type="ECO:0000256" key="7">
    <source>
        <dbReference type="PIRNR" id="PIRNR001174"/>
    </source>
</evidence>
<evidence type="ECO:0000256" key="3">
    <source>
        <dbReference type="ARBA" id="ARBA00022801"/>
    </source>
</evidence>
<dbReference type="SUPFAM" id="SSF54211">
    <property type="entry name" value="Ribosomal protein S5 domain 2-like"/>
    <property type="match status" value="1"/>
</dbReference>
<evidence type="ECO:0000256" key="10">
    <source>
        <dbReference type="PROSITE-ProRule" id="PRU01122"/>
    </source>
</evidence>
<dbReference type="GO" id="GO:0005524">
    <property type="term" value="F:ATP binding"/>
    <property type="evidence" value="ECO:0007669"/>
    <property type="project" value="UniProtKB-KW"/>
</dbReference>
<dbReference type="GO" id="GO:0006508">
    <property type="term" value="P:proteolysis"/>
    <property type="evidence" value="ECO:0007669"/>
    <property type="project" value="UniProtKB-KW"/>
</dbReference>
<dbReference type="InterPro" id="IPR004815">
    <property type="entry name" value="Lon_bac/euk-typ"/>
</dbReference>
<dbReference type="InterPro" id="IPR027417">
    <property type="entry name" value="P-loop_NTPase"/>
</dbReference>
<dbReference type="GO" id="GO:0030163">
    <property type="term" value="P:protein catabolic process"/>
    <property type="evidence" value="ECO:0007669"/>
    <property type="project" value="InterPro"/>
</dbReference>
<evidence type="ECO:0000256" key="13">
    <source>
        <dbReference type="SAM" id="MobiDB-lite"/>
    </source>
</evidence>
<dbReference type="Pfam" id="PF22667">
    <property type="entry name" value="Lon_lid"/>
    <property type="match status" value="1"/>
</dbReference>
<feature type="region of interest" description="Disordered" evidence="13">
    <location>
        <begin position="254"/>
        <end position="291"/>
    </location>
</feature>
<dbReference type="GO" id="GO:0016887">
    <property type="term" value="F:ATP hydrolysis activity"/>
    <property type="evidence" value="ECO:0007669"/>
    <property type="project" value="InterPro"/>
</dbReference>
<comment type="catalytic activity">
    <reaction evidence="6">
        <text>Hydrolysis of proteins in presence of ATP.</text>
        <dbReference type="EC" id="3.4.21.53"/>
    </reaction>
</comment>
<evidence type="ECO:0000256" key="1">
    <source>
        <dbReference type="ARBA" id="ARBA00022670"/>
    </source>
</evidence>
<keyword evidence="14" id="KW-0732">Signal</keyword>
<dbReference type="Gene3D" id="1.20.5.5270">
    <property type="match status" value="1"/>
</dbReference>
<feature type="chain" id="PRO_5007856679" description="Lon protease homolog" evidence="14">
    <location>
        <begin position="24"/>
        <end position="947"/>
    </location>
</feature>
<dbReference type="OrthoDB" id="2411602at2759"/>
<feature type="compositionally biased region" description="Basic and acidic residues" evidence="13">
    <location>
        <begin position="417"/>
        <end position="428"/>
    </location>
</feature>
<dbReference type="PROSITE" id="PS01046">
    <property type="entry name" value="LON_SER"/>
    <property type="match status" value="1"/>
</dbReference>
<evidence type="ECO:0000256" key="14">
    <source>
        <dbReference type="SAM" id="SignalP"/>
    </source>
</evidence>
<dbReference type="Gene3D" id="1.10.8.60">
    <property type="match status" value="1"/>
</dbReference>
<dbReference type="GeneID" id="63827833"/>
<evidence type="ECO:0000256" key="12">
    <source>
        <dbReference type="RuleBase" id="RU000592"/>
    </source>
</evidence>
<dbReference type="InterPro" id="IPR020568">
    <property type="entry name" value="Ribosomal_Su5_D2-typ_SF"/>
</dbReference>
<dbReference type="Proteomes" id="UP000076871">
    <property type="component" value="Unassembled WGS sequence"/>
</dbReference>
<dbReference type="Pfam" id="PF05362">
    <property type="entry name" value="Lon_C"/>
    <property type="match status" value="1"/>
</dbReference>
<dbReference type="PANTHER" id="PTHR10046">
    <property type="entry name" value="ATP DEPENDENT LON PROTEASE FAMILY MEMBER"/>
    <property type="match status" value="1"/>
</dbReference>